<proteinExistence type="inferred from homology"/>
<dbReference type="InterPro" id="IPR030417">
    <property type="entry name" value="MS4A"/>
</dbReference>
<evidence type="ECO:0000256" key="2">
    <source>
        <dbReference type="ARBA" id="ARBA00009565"/>
    </source>
</evidence>
<evidence type="ECO:0000256" key="6">
    <source>
        <dbReference type="SAM" id="MobiDB-lite"/>
    </source>
</evidence>
<dbReference type="PANTHER" id="PTHR23320:SF128">
    <property type="entry name" value="MEMBRANE-SPANNING 4-DOMAINS SUBFAMILY A MEMBER 4A"/>
    <property type="match status" value="1"/>
</dbReference>
<dbReference type="InterPro" id="IPR007237">
    <property type="entry name" value="CD20-like"/>
</dbReference>
<reference evidence="8 9" key="1">
    <citation type="submission" date="2020-10" db="EMBL/GenBank/DDBJ databases">
        <title>Pygocentrus nattereri (red-bellied piranha) genome, fPygNat1, primary haplotype.</title>
        <authorList>
            <person name="Myers G."/>
            <person name="Meyer A."/>
            <person name="Karagic N."/>
            <person name="Pippel M."/>
            <person name="Winkler S."/>
            <person name="Tracey A."/>
            <person name="Wood J."/>
            <person name="Formenti G."/>
            <person name="Howe K."/>
            <person name="Fedrigo O."/>
            <person name="Jarvis E.D."/>
        </authorList>
    </citation>
    <scope>NUCLEOTIDE SEQUENCE [LARGE SCALE GENOMIC DNA]</scope>
</reference>
<feature type="transmembrane region" description="Helical" evidence="7">
    <location>
        <begin position="156"/>
        <end position="178"/>
    </location>
</feature>
<reference evidence="8" key="2">
    <citation type="submission" date="2025-08" db="UniProtKB">
        <authorList>
            <consortium name="Ensembl"/>
        </authorList>
    </citation>
    <scope>IDENTIFICATION</scope>
</reference>
<keyword evidence="3 7" id="KW-0812">Transmembrane</keyword>
<dbReference type="PANTHER" id="PTHR23320">
    <property type="entry name" value="MEMBRANE-SPANNING 4-DOMAINS SUBFAMILY A MS4A -RELATED"/>
    <property type="match status" value="1"/>
</dbReference>
<accession>A0AAR2LZH6</accession>
<comment type="subcellular location">
    <subcellularLocation>
        <location evidence="1">Membrane</location>
        <topology evidence="1">Multi-pass membrane protein</topology>
    </subcellularLocation>
</comment>
<evidence type="ECO:0000256" key="5">
    <source>
        <dbReference type="ARBA" id="ARBA00023136"/>
    </source>
</evidence>
<evidence type="ECO:0000256" key="7">
    <source>
        <dbReference type="SAM" id="Phobius"/>
    </source>
</evidence>
<keyword evidence="5 7" id="KW-0472">Membrane</keyword>
<evidence type="ECO:0000313" key="8">
    <source>
        <dbReference type="Ensembl" id="ENSPNAP00000081950.1"/>
    </source>
</evidence>
<organism evidence="8 9">
    <name type="scientific">Pygocentrus nattereri</name>
    <name type="common">Red-bellied piranha</name>
    <dbReference type="NCBI Taxonomy" id="42514"/>
    <lineage>
        <taxon>Eukaryota</taxon>
        <taxon>Metazoa</taxon>
        <taxon>Chordata</taxon>
        <taxon>Craniata</taxon>
        <taxon>Vertebrata</taxon>
        <taxon>Euteleostomi</taxon>
        <taxon>Actinopterygii</taxon>
        <taxon>Neopterygii</taxon>
        <taxon>Teleostei</taxon>
        <taxon>Ostariophysi</taxon>
        <taxon>Characiformes</taxon>
        <taxon>Characoidei</taxon>
        <taxon>Pygocentrus</taxon>
    </lineage>
</organism>
<dbReference type="Pfam" id="PF04103">
    <property type="entry name" value="CD20"/>
    <property type="match status" value="1"/>
</dbReference>
<dbReference type="RefSeq" id="XP_017548524.1">
    <property type="nucleotide sequence ID" value="XM_017693035.2"/>
</dbReference>
<keyword evidence="9" id="KW-1185">Reference proteome</keyword>
<sequence>MSATAVPLSNTRNGYTIVTQVISPPTSTGTEQINYTVGPLQKFLKGEPKALGSVQIMIGLFTLLLGIVMIMYIPAFTVFSGIVFWGALVYISTGSLAVSTSNKLHYCVVRGALWMNVISTIIAGISITLLFLDLTIMQTFRFCNHNSGYGCSPKGLTIGIFAVLLIFSIIQFIISFILSGFACKATCSGEPSVNITVAPNQLRCPDYSSEQYPLNSINDATIYSPPMESPPPYSEIKGQEDN</sequence>
<dbReference type="Ensembl" id="ENSPNAT00000054720.1">
    <property type="protein sequence ID" value="ENSPNAP00000081950.1"/>
    <property type="gene ID" value="ENSPNAG00000033007.1"/>
</dbReference>
<feature type="transmembrane region" description="Helical" evidence="7">
    <location>
        <begin position="79"/>
        <end position="100"/>
    </location>
</feature>
<dbReference type="GeneID" id="108424798"/>
<evidence type="ECO:0000256" key="1">
    <source>
        <dbReference type="ARBA" id="ARBA00004141"/>
    </source>
</evidence>
<evidence type="ECO:0008006" key="10">
    <source>
        <dbReference type="Google" id="ProtNLM"/>
    </source>
</evidence>
<feature type="transmembrane region" description="Helical" evidence="7">
    <location>
        <begin position="112"/>
        <end position="136"/>
    </location>
</feature>
<dbReference type="AlphaFoldDB" id="A0AAR2LZH6"/>
<dbReference type="Proteomes" id="UP001501920">
    <property type="component" value="Chromosome 30"/>
</dbReference>
<evidence type="ECO:0000313" key="9">
    <source>
        <dbReference type="Proteomes" id="UP001501920"/>
    </source>
</evidence>
<comment type="similarity">
    <text evidence="2">Belongs to the MS4A family.</text>
</comment>
<feature type="transmembrane region" description="Helical" evidence="7">
    <location>
        <begin position="50"/>
        <end position="73"/>
    </location>
</feature>
<feature type="region of interest" description="Disordered" evidence="6">
    <location>
        <begin position="222"/>
        <end position="242"/>
    </location>
</feature>
<evidence type="ECO:0000256" key="3">
    <source>
        <dbReference type="ARBA" id="ARBA00022692"/>
    </source>
</evidence>
<dbReference type="GO" id="GO:0016020">
    <property type="term" value="C:membrane"/>
    <property type="evidence" value="ECO:0007669"/>
    <property type="project" value="UniProtKB-SubCell"/>
</dbReference>
<name>A0AAR2LZH6_PYGNA</name>
<dbReference type="GeneTree" id="ENSGT00940000163727"/>
<evidence type="ECO:0000256" key="4">
    <source>
        <dbReference type="ARBA" id="ARBA00022989"/>
    </source>
</evidence>
<protein>
    <recommendedName>
        <fullName evidence="10">Membrane-spanning 4-domains subfamily A member 4A-like</fullName>
    </recommendedName>
</protein>
<reference evidence="8" key="3">
    <citation type="submission" date="2025-09" db="UniProtKB">
        <authorList>
            <consortium name="Ensembl"/>
        </authorList>
    </citation>
    <scope>IDENTIFICATION</scope>
</reference>
<keyword evidence="4 7" id="KW-1133">Transmembrane helix</keyword>